<dbReference type="STRING" id="1055723.SAMN05216293_1725"/>
<evidence type="ECO:0000313" key="2">
    <source>
        <dbReference type="EMBL" id="SFC54001.1"/>
    </source>
</evidence>
<gene>
    <name evidence="2" type="ORF">SAMN04487891_11341</name>
    <name evidence="3" type="ORF">SAMN05216293_1725</name>
</gene>
<dbReference type="EMBL" id="FOKU01000013">
    <property type="protein sequence ID" value="SFC54001.1"/>
    <property type="molecule type" value="Genomic_DNA"/>
</dbReference>
<keyword evidence="1" id="KW-0472">Membrane</keyword>
<keyword evidence="1" id="KW-0812">Transmembrane</keyword>
<evidence type="ECO:0000313" key="5">
    <source>
        <dbReference type="Proteomes" id="UP000198940"/>
    </source>
</evidence>
<dbReference type="AlphaFoldDB" id="A0A1M6UQF1"/>
<dbReference type="OrthoDB" id="980086at2"/>
<protein>
    <recommendedName>
        <fullName evidence="6">Aerotolerance regulator N-terminal domain-containing protein</fullName>
    </recommendedName>
</protein>
<dbReference type="Proteomes" id="UP000184031">
    <property type="component" value="Unassembled WGS sequence"/>
</dbReference>
<reference evidence="3 4" key="1">
    <citation type="submission" date="2016-11" db="EMBL/GenBank/DDBJ databases">
        <authorList>
            <person name="Varghese N."/>
            <person name="Submissions S."/>
        </authorList>
    </citation>
    <scope>NUCLEOTIDE SEQUENCE [LARGE SCALE GENOMIC DNA]</scope>
    <source>
        <strain evidence="3 4">CGMCC 1.12174</strain>
        <strain evidence="2 5">DSM 26351</strain>
    </source>
</reference>
<feature type="transmembrane region" description="Helical" evidence="1">
    <location>
        <begin position="41"/>
        <end position="59"/>
    </location>
</feature>
<dbReference type="RefSeq" id="WP_072878891.1">
    <property type="nucleotide sequence ID" value="NZ_FOKU01000013.1"/>
</dbReference>
<keyword evidence="5" id="KW-1185">Reference proteome</keyword>
<evidence type="ECO:0000313" key="4">
    <source>
        <dbReference type="Proteomes" id="UP000184031"/>
    </source>
</evidence>
<evidence type="ECO:0000256" key="1">
    <source>
        <dbReference type="SAM" id="Phobius"/>
    </source>
</evidence>
<feature type="transmembrane region" description="Helical" evidence="1">
    <location>
        <begin position="12"/>
        <end position="29"/>
    </location>
</feature>
<dbReference type="Proteomes" id="UP000198940">
    <property type="component" value="Unassembled WGS sequence"/>
</dbReference>
<organism evidence="3 4">
    <name type="scientific">Flagellimonas taeanensis</name>
    <dbReference type="NCBI Taxonomy" id="1005926"/>
    <lineage>
        <taxon>Bacteria</taxon>
        <taxon>Pseudomonadati</taxon>
        <taxon>Bacteroidota</taxon>
        <taxon>Flavobacteriia</taxon>
        <taxon>Flavobacteriales</taxon>
        <taxon>Flavobacteriaceae</taxon>
        <taxon>Flagellimonas</taxon>
    </lineage>
</organism>
<evidence type="ECO:0008006" key="6">
    <source>
        <dbReference type="Google" id="ProtNLM"/>
    </source>
</evidence>
<name>A0A1M6UQF1_9FLAO</name>
<sequence length="584" mass="66916">MIDGLSFLNWKFFWPFFMGSMLLWGTFIWKEWPQRKERRFWVKLVVSFIGIASLLLMALKPAHQKEAFLGRGIVLTEGHRPEQLDSIRSIFRRIKMESYIPGKTLALLETTDSLFVLGHGIEPFDVWQFKGKSVNFLGGGKPEGLVDIAHENELLLGDKLSIRARYNNPKSGHWLILNDSGGNGLDSIPLEDGTDQYIELGTNPKASGQFVYSLVEKDADGSLVGTEPLPIKVHPREPLKIWMVTNFPTFETKYLKNFLAENGHSVLARTQLTKDRFKFEYFNREASPIYQITPKALEGFDLIIMDTDSYLGLGTSSRAILEETIREQGTGLFIQPNTSFFKLSQRQSPFRFLVDGKSDFTFGGITQSLKKYPYSFQHRFPLQPIILDSVEISAYIPMEKGKMATSVLQDTYHLILNGNQDLYARIWTHLLNEFVRQQEVETEWQALTDIPRPNQPFGFQLRTNVESPKVETDRGMGIPLLQDFSVSTLWNGTRYPRCAGWSQLGISADSLSRFSYYVFDTNERKAMTQQNVLEANLRQFGQHGGFGKVKPLTSKDHAPISPFWFFVPFVLCMGWLWLEPKLFH</sequence>
<accession>A0A1M6UQF1</accession>
<comment type="caution">
    <text evidence="3">The sequence shown here is derived from an EMBL/GenBank/DDBJ whole genome shotgun (WGS) entry which is preliminary data.</text>
</comment>
<dbReference type="EMBL" id="FRAT01000004">
    <property type="protein sequence ID" value="SHK71405.1"/>
    <property type="molecule type" value="Genomic_DNA"/>
</dbReference>
<keyword evidence="1" id="KW-1133">Transmembrane helix</keyword>
<evidence type="ECO:0000313" key="3">
    <source>
        <dbReference type="EMBL" id="SHK71405.1"/>
    </source>
</evidence>
<proteinExistence type="predicted"/>